<name>J7TEZ9_STRSL</name>
<dbReference type="Pfam" id="PF00746">
    <property type="entry name" value="Gram_pos_anchor"/>
    <property type="match status" value="1"/>
</dbReference>
<evidence type="ECO:0000259" key="7">
    <source>
        <dbReference type="PROSITE" id="PS50847"/>
    </source>
</evidence>
<dbReference type="AlphaFoldDB" id="J7TEZ9"/>
<evidence type="ECO:0000256" key="1">
    <source>
        <dbReference type="ARBA" id="ARBA00022512"/>
    </source>
</evidence>
<dbReference type="Pfam" id="PF18652">
    <property type="entry name" value="Adhesin_P1_N"/>
    <property type="match status" value="1"/>
</dbReference>
<keyword evidence="8" id="KW-0614">Plasmid</keyword>
<evidence type="ECO:0000256" key="5">
    <source>
        <dbReference type="SAM" id="MobiDB-lite"/>
    </source>
</evidence>
<reference evidence="8 9" key="1">
    <citation type="journal article" date="2012" name="J. Bacteriol.">
        <title>Genome Sequence of the Lantibiotic Bacteriocin Producer Streptococcus salivarius Strain K12.</title>
        <authorList>
            <person name="Barretto C."/>
            <person name="Alvarez-Martin P."/>
            <person name="Foata F."/>
            <person name="Renault P."/>
            <person name="Berger B."/>
        </authorList>
    </citation>
    <scope>NUCLEOTIDE SEQUENCE [LARGE SCALE GENOMIC DNA]</scope>
    <source>
        <strain evidence="8 9">K12</strain>
        <plasmid evidence="8">pRSSL1</plasmid>
    </source>
</reference>
<feature type="region of interest" description="Disordered" evidence="5">
    <location>
        <begin position="46"/>
        <end position="125"/>
    </location>
</feature>
<evidence type="ECO:0000256" key="6">
    <source>
        <dbReference type="SAM" id="Phobius"/>
    </source>
</evidence>
<keyword evidence="6" id="KW-1133">Transmembrane helix</keyword>
<dbReference type="NCBIfam" id="TIGR04228">
    <property type="entry name" value="isopep_sspB_C2"/>
    <property type="match status" value="1"/>
</dbReference>
<protein>
    <submittedName>
        <fullName evidence="8">Cell surface protein</fullName>
    </submittedName>
</protein>
<keyword evidence="9" id="KW-1185">Reference proteome</keyword>
<organism evidence="8 9">
    <name type="scientific">Streptococcus salivarius K12</name>
    <dbReference type="NCBI Taxonomy" id="1200793"/>
    <lineage>
        <taxon>Bacteria</taxon>
        <taxon>Bacillati</taxon>
        <taxon>Bacillota</taxon>
        <taxon>Bacilli</taxon>
        <taxon>Lactobacillales</taxon>
        <taxon>Streptococcaceae</taxon>
        <taxon>Streptococcus</taxon>
    </lineage>
</organism>
<evidence type="ECO:0000256" key="3">
    <source>
        <dbReference type="ARBA" id="ARBA00022729"/>
    </source>
</evidence>
<proteinExistence type="predicted"/>
<dbReference type="EMBL" id="ALIF01000007">
    <property type="protein sequence ID" value="EJO15301.1"/>
    <property type="molecule type" value="Genomic_DNA"/>
</dbReference>
<evidence type="ECO:0000256" key="2">
    <source>
        <dbReference type="ARBA" id="ARBA00022525"/>
    </source>
</evidence>
<keyword evidence="6" id="KW-0812">Transmembrane</keyword>
<keyword evidence="3" id="KW-0732">Signal</keyword>
<feature type="compositionally biased region" description="Polar residues" evidence="5">
    <location>
        <begin position="104"/>
        <end position="125"/>
    </location>
</feature>
<dbReference type="Proteomes" id="UP000006983">
    <property type="component" value="Unassembled WGS sequence"/>
</dbReference>
<gene>
    <name evidence="8" type="ORF">RSSL_00060</name>
</gene>
<keyword evidence="2" id="KW-0964">Secreted</keyword>
<dbReference type="PROSITE" id="PS50847">
    <property type="entry name" value="GRAM_POS_ANCHORING"/>
    <property type="match status" value="1"/>
</dbReference>
<dbReference type="Pfam" id="PF18220">
    <property type="entry name" value="BspA_v"/>
    <property type="match status" value="1"/>
</dbReference>
<feature type="compositionally biased region" description="Polar residues" evidence="5">
    <location>
        <begin position="56"/>
        <end position="68"/>
    </location>
</feature>
<evidence type="ECO:0000313" key="9">
    <source>
        <dbReference type="Proteomes" id="UP000006983"/>
    </source>
</evidence>
<feature type="compositionally biased region" description="Basic and acidic residues" evidence="5">
    <location>
        <begin position="616"/>
        <end position="627"/>
    </location>
</feature>
<dbReference type="InterPro" id="IPR041237">
    <property type="entry name" value="BspA_v"/>
</dbReference>
<sequence length="848" mass="90937">MKMFKDSNNTKGHGSIRKNKVYGAVGVLALGAAAIVGGTSQASADEVTEAPVNSEPVATSQANADSLMSQATAVATSDVSTPTTTATATNTTDSQPTETVAEVATTQPVSTNDNNAYAEKTNTSTEAEKVTIDNTAVTDAVATAKDSGVKVTQDATQDKGTPTTSEDLATKQAEIKADQNEQVATIKQATQDAAGRQSAYDAADKAHDTLETQVDKAVKDSNGLIKAEATEISSGDGNNVGDYNTYTEQVNKQIASNKETIDKFNKDYATMKDNANVNVDGRVTTQNVDQLTYGNSVQNGSVNPDGTFSFTHDMNDSANDSLGVLGTGTLNGKVNFTSAANGDGSTTVTLNSLDLWNYAYTSNRPNTGVNQNLNYHVYTDGEEIYSVNHDGNSSFAEDINRSIALNKSYVLKPGETTGIIPILNIDDNWIINTHGQLSLDFTNPNVVPSATVKKVNEPVKPEIPSVSYHDYSMNYQPTVTKTVLNSDGENVNGKMIPKNDEHTYVLNNGNIFANAKVGDTVTTRDPLEFGEVPNIEANKVENEAKGWNVDYDDASKTYTFTAKYDGKALEAPTIKFVASDDNGFYDNTYKSGRNGYETFSNTVTNKTPTAPKPHKSVTDSKGNDIDGKTTDDDKVTFHLTTDYSPYKDMAASKQALKFALLDDVQDGAFTVDEDAITIVDSKNNDVKELFDMYHVLSDEGRTDTINKILNESGLNPTGEFYLWVAKNPVDYYQDYILKNNNVTVNLPATLQVPAGTTVENDFYQIDFGNAYKSNLVSFDTPPAAPVGESGGPTSTPVTPVEEVPVQQQAIKVLPNTGEKSTSAIATAGAVVLATALGMLGFSKRSKEY</sequence>
<keyword evidence="6" id="KW-0472">Membrane</keyword>
<dbReference type="Gene3D" id="2.60.40.740">
    <property type="match status" value="2"/>
</dbReference>
<feature type="region of interest" description="Disordered" evidence="5">
    <location>
        <begin position="601"/>
        <end position="627"/>
    </location>
</feature>
<dbReference type="Pfam" id="PF17998">
    <property type="entry name" value="AgI_II_C2"/>
    <property type="match status" value="1"/>
</dbReference>
<feature type="transmembrane region" description="Helical" evidence="6">
    <location>
        <begin position="823"/>
        <end position="841"/>
    </location>
</feature>
<dbReference type="InterPro" id="IPR026345">
    <property type="entry name" value="Adh_isopep-form_adh_dom"/>
</dbReference>
<comment type="caution">
    <text evidence="8">The sequence shown here is derived from an EMBL/GenBank/DDBJ whole genome shotgun (WGS) entry which is preliminary data.</text>
</comment>
<keyword evidence="4" id="KW-0572">Peptidoglycan-anchor</keyword>
<evidence type="ECO:0000313" key="8">
    <source>
        <dbReference type="EMBL" id="EJO15301.1"/>
    </source>
</evidence>
<dbReference type="InterPro" id="IPR041324">
    <property type="entry name" value="AgI/II_N"/>
</dbReference>
<feature type="compositionally biased region" description="Low complexity" evidence="5">
    <location>
        <begin position="69"/>
        <end position="97"/>
    </location>
</feature>
<evidence type="ECO:0000256" key="4">
    <source>
        <dbReference type="ARBA" id="ARBA00023088"/>
    </source>
</evidence>
<accession>J7TEZ9</accession>
<feature type="domain" description="Gram-positive cocci surface proteins LPxTG" evidence="7">
    <location>
        <begin position="813"/>
        <end position="848"/>
    </location>
</feature>
<dbReference type="NCBIfam" id="TIGR01167">
    <property type="entry name" value="LPXTG_anchor"/>
    <property type="match status" value="1"/>
</dbReference>
<dbReference type="PATRIC" id="fig|1200793.3.peg.2110"/>
<dbReference type="InterPro" id="IPR019931">
    <property type="entry name" value="LPXTG_anchor"/>
</dbReference>
<geneLocation type="plasmid" evidence="8">
    <name>pRSSL1</name>
</geneLocation>
<keyword evidence="1" id="KW-0134">Cell wall</keyword>